<dbReference type="InterPro" id="IPR037407">
    <property type="entry name" value="MLP_fam"/>
</dbReference>
<dbReference type="EMBL" id="JAPEVI010000002">
    <property type="protein sequence ID" value="MCX2721426.1"/>
    <property type="molecule type" value="Genomic_DNA"/>
</dbReference>
<evidence type="ECO:0000313" key="3">
    <source>
        <dbReference type="Proteomes" id="UP001300261"/>
    </source>
</evidence>
<dbReference type="Proteomes" id="UP001300261">
    <property type="component" value="Unassembled WGS sequence"/>
</dbReference>
<sequence>MAKRQVPDDQWIVVQNHEGRYSVWPADKTPPAGWLIAGRTGTRQECLAEITRVWTDQRPAALAGFLAALP</sequence>
<keyword evidence="3" id="KW-1185">Reference proteome</keyword>
<dbReference type="SUPFAM" id="SSF160582">
    <property type="entry name" value="MbtH-like"/>
    <property type="match status" value="1"/>
</dbReference>
<evidence type="ECO:0000259" key="1">
    <source>
        <dbReference type="SMART" id="SM00923"/>
    </source>
</evidence>
<reference evidence="2 3" key="1">
    <citation type="journal article" date="2016" name="Int. J. Syst. Evol. Microbiol.">
        <title>Labrenzia salina sp. nov., isolated from the rhizosphere of the halophyte Arthrocnemum macrostachyum.</title>
        <authorList>
            <person name="Camacho M."/>
            <person name="Redondo-Gomez S."/>
            <person name="Rodriguez-Llorente I."/>
            <person name="Rohde M."/>
            <person name="Sproer C."/>
            <person name="Schumann P."/>
            <person name="Klenk H.P."/>
            <person name="Montero-Calasanz M.D.C."/>
        </authorList>
    </citation>
    <scope>NUCLEOTIDE SEQUENCE [LARGE SCALE GENOMIC DNA]</scope>
    <source>
        <strain evidence="2 3">DSM 29163</strain>
    </source>
</reference>
<dbReference type="SMART" id="SM00923">
    <property type="entry name" value="MbtH"/>
    <property type="match status" value="1"/>
</dbReference>
<proteinExistence type="predicted"/>
<dbReference type="PANTHER" id="PTHR38444">
    <property type="entry name" value="ENTEROBACTIN BIOSYNTHESIS PROTEIN YBDZ"/>
    <property type="match status" value="1"/>
</dbReference>
<dbReference type="PANTHER" id="PTHR38444:SF1">
    <property type="entry name" value="ENTEROBACTIN BIOSYNTHESIS PROTEIN YBDZ"/>
    <property type="match status" value="1"/>
</dbReference>
<comment type="caution">
    <text evidence="2">The sequence shown here is derived from an EMBL/GenBank/DDBJ whole genome shotgun (WGS) entry which is preliminary data.</text>
</comment>
<accession>A0ABT3QWY5</accession>
<gene>
    <name evidence="2" type="ORF">ON753_03250</name>
</gene>
<dbReference type="RefSeq" id="WP_265961126.1">
    <property type="nucleotide sequence ID" value="NZ_JAPEVI010000002.1"/>
</dbReference>
<organism evidence="2 3">
    <name type="scientific">Roseibium salinum</name>
    <dbReference type="NCBI Taxonomy" id="1604349"/>
    <lineage>
        <taxon>Bacteria</taxon>
        <taxon>Pseudomonadati</taxon>
        <taxon>Pseudomonadota</taxon>
        <taxon>Alphaproteobacteria</taxon>
        <taxon>Hyphomicrobiales</taxon>
        <taxon>Stappiaceae</taxon>
        <taxon>Roseibium</taxon>
    </lineage>
</organism>
<dbReference type="InterPro" id="IPR005153">
    <property type="entry name" value="MbtH-like_dom"/>
</dbReference>
<evidence type="ECO:0000313" key="2">
    <source>
        <dbReference type="EMBL" id="MCX2721426.1"/>
    </source>
</evidence>
<name>A0ABT3QWY5_9HYPH</name>
<dbReference type="Gene3D" id="3.90.820.10">
    <property type="entry name" value="Structural Genomics, Unknown Function 30-nov-00 1gh9 Mol_id"/>
    <property type="match status" value="1"/>
</dbReference>
<feature type="domain" description="MbtH-like" evidence="1">
    <location>
        <begin position="6"/>
        <end position="52"/>
    </location>
</feature>
<dbReference type="InterPro" id="IPR038020">
    <property type="entry name" value="MbtH-like_sf"/>
</dbReference>
<dbReference type="Pfam" id="PF03621">
    <property type="entry name" value="MbtH"/>
    <property type="match status" value="1"/>
</dbReference>
<protein>
    <submittedName>
        <fullName evidence="2">MbtH family NRPS accessory protein</fullName>
    </submittedName>
</protein>